<dbReference type="GO" id="GO:0000278">
    <property type="term" value="P:mitotic cell cycle"/>
    <property type="evidence" value="ECO:0007669"/>
    <property type="project" value="TreeGrafter"/>
</dbReference>
<feature type="region of interest" description="Disordered" evidence="1">
    <location>
        <begin position="261"/>
        <end position="570"/>
    </location>
</feature>
<feature type="compositionally biased region" description="Basic and acidic residues" evidence="1">
    <location>
        <begin position="108"/>
        <end position="118"/>
    </location>
</feature>
<feature type="region of interest" description="Disordered" evidence="1">
    <location>
        <begin position="678"/>
        <end position="786"/>
    </location>
</feature>
<feature type="region of interest" description="Disordered" evidence="1">
    <location>
        <begin position="911"/>
        <end position="954"/>
    </location>
</feature>
<dbReference type="SMART" id="SM00384">
    <property type="entry name" value="AT_hook"/>
    <property type="match status" value="2"/>
</dbReference>
<keyword evidence="4" id="KW-1185">Reference proteome</keyword>
<feature type="domain" description="BRCT" evidence="2">
    <location>
        <begin position="955"/>
        <end position="1065"/>
    </location>
</feature>
<feature type="compositionally biased region" description="Low complexity" evidence="1">
    <location>
        <begin position="419"/>
        <end position="433"/>
    </location>
</feature>
<evidence type="ECO:0000313" key="4">
    <source>
        <dbReference type="Proteomes" id="UP001174691"/>
    </source>
</evidence>
<feature type="region of interest" description="Disordered" evidence="1">
    <location>
        <begin position="1"/>
        <end position="249"/>
    </location>
</feature>
<feature type="compositionally biased region" description="Basic and acidic residues" evidence="1">
    <location>
        <begin position="174"/>
        <end position="184"/>
    </location>
</feature>
<dbReference type="CDD" id="cd17716">
    <property type="entry name" value="BRCT_microcephalin_rpt1"/>
    <property type="match status" value="1"/>
</dbReference>
<feature type="region of interest" description="Disordered" evidence="1">
    <location>
        <begin position="1191"/>
        <end position="1229"/>
    </location>
</feature>
<proteinExistence type="predicted"/>
<feature type="compositionally biased region" description="Low complexity" evidence="1">
    <location>
        <begin position="23"/>
        <end position="48"/>
    </location>
</feature>
<feature type="region of interest" description="Disordered" evidence="1">
    <location>
        <begin position="578"/>
        <end position="597"/>
    </location>
</feature>
<evidence type="ECO:0000256" key="1">
    <source>
        <dbReference type="SAM" id="MobiDB-lite"/>
    </source>
</evidence>
<feature type="compositionally biased region" description="Polar residues" evidence="1">
    <location>
        <begin position="644"/>
        <end position="657"/>
    </location>
</feature>
<evidence type="ECO:0000259" key="2">
    <source>
        <dbReference type="PROSITE" id="PS50172"/>
    </source>
</evidence>
<feature type="compositionally biased region" description="Acidic residues" evidence="1">
    <location>
        <begin position="57"/>
        <end position="70"/>
    </location>
</feature>
<evidence type="ECO:0000313" key="3">
    <source>
        <dbReference type="EMBL" id="KAJ9137603.1"/>
    </source>
</evidence>
<feature type="compositionally biased region" description="Acidic residues" evidence="1">
    <location>
        <begin position="1193"/>
        <end position="1205"/>
    </location>
</feature>
<reference evidence="3" key="1">
    <citation type="submission" date="2022-07" db="EMBL/GenBank/DDBJ databases">
        <title>Fungi with potential for degradation of polypropylene.</title>
        <authorList>
            <person name="Gostincar C."/>
        </authorList>
    </citation>
    <scope>NUCLEOTIDE SEQUENCE</scope>
    <source>
        <strain evidence="3">EXF-13287</strain>
    </source>
</reference>
<feature type="compositionally biased region" description="Low complexity" evidence="1">
    <location>
        <begin position="623"/>
        <end position="643"/>
    </location>
</feature>
<dbReference type="Gene3D" id="3.40.50.10190">
    <property type="entry name" value="BRCT domain"/>
    <property type="match status" value="1"/>
</dbReference>
<dbReference type="EMBL" id="JANBVN010000157">
    <property type="protein sequence ID" value="KAJ9137603.1"/>
    <property type="molecule type" value="Genomic_DNA"/>
</dbReference>
<accession>A0AA38R7J8</accession>
<dbReference type="InterPro" id="IPR017956">
    <property type="entry name" value="AT_hook_DNA-bd_motif"/>
</dbReference>
<dbReference type="InterPro" id="IPR001357">
    <property type="entry name" value="BRCT_dom"/>
</dbReference>
<dbReference type="GO" id="GO:0003677">
    <property type="term" value="F:DNA binding"/>
    <property type="evidence" value="ECO:0007669"/>
    <property type="project" value="InterPro"/>
</dbReference>
<dbReference type="PROSITE" id="PS50172">
    <property type="entry name" value="BRCT"/>
    <property type="match status" value="1"/>
</dbReference>
<dbReference type="SUPFAM" id="SSF52113">
    <property type="entry name" value="BRCT domain"/>
    <property type="match status" value="1"/>
</dbReference>
<feature type="compositionally biased region" description="Acidic residues" evidence="1">
    <location>
        <begin position="528"/>
        <end position="544"/>
    </location>
</feature>
<comment type="caution">
    <text evidence="3">The sequence shown here is derived from an EMBL/GenBank/DDBJ whole genome shotgun (WGS) entry which is preliminary data.</text>
</comment>
<dbReference type="Proteomes" id="UP001174691">
    <property type="component" value="Unassembled WGS sequence"/>
</dbReference>
<feature type="compositionally biased region" description="Polar residues" evidence="1">
    <location>
        <begin position="372"/>
        <end position="396"/>
    </location>
</feature>
<dbReference type="AlphaFoldDB" id="A0AA38R7J8"/>
<dbReference type="InterPro" id="IPR022047">
    <property type="entry name" value="Microcephalin-like"/>
</dbReference>
<dbReference type="InterPro" id="IPR036420">
    <property type="entry name" value="BRCT_dom_sf"/>
</dbReference>
<name>A0AA38R7J8_9PEZI</name>
<dbReference type="PANTHER" id="PTHR14625:SF3">
    <property type="entry name" value="MICROCEPHALIN"/>
    <property type="match status" value="1"/>
</dbReference>
<feature type="compositionally biased region" description="Polar residues" evidence="1">
    <location>
        <begin position="911"/>
        <end position="920"/>
    </location>
</feature>
<feature type="compositionally biased region" description="Low complexity" evidence="1">
    <location>
        <begin position="211"/>
        <end position="231"/>
    </location>
</feature>
<protein>
    <submittedName>
        <fullName evidence="3">Signal transducer protein</fullName>
    </submittedName>
</protein>
<gene>
    <name evidence="3" type="ORF">NKR19_g8143</name>
</gene>
<organism evidence="3 4">
    <name type="scientific">Coniochaeta hoffmannii</name>
    <dbReference type="NCBI Taxonomy" id="91930"/>
    <lineage>
        <taxon>Eukaryota</taxon>
        <taxon>Fungi</taxon>
        <taxon>Dikarya</taxon>
        <taxon>Ascomycota</taxon>
        <taxon>Pezizomycotina</taxon>
        <taxon>Sordariomycetes</taxon>
        <taxon>Sordariomycetidae</taxon>
        <taxon>Coniochaetales</taxon>
        <taxon>Coniochaetaceae</taxon>
        <taxon>Coniochaeta</taxon>
    </lineage>
</organism>
<dbReference type="PANTHER" id="PTHR14625">
    <property type="entry name" value="MICROCEPHALIN"/>
    <property type="match status" value="1"/>
</dbReference>
<feature type="compositionally biased region" description="Acidic residues" evidence="1">
    <location>
        <begin position="744"/>
        <end position="757"/>
    </location>
</feature>
<feature type="compositionally biased region" description="Low complexity" evidence="1">
    <location>
        <begin position="119"/>
        <end position="171"/>
    </location>
</feature>
<sequence>MDPEASPPKRMTRARAAKVGEVSTAAKTTRIITASAKAKATRSTATASTKRKTRADEVEEDDNYQDDELAQPEPAMKTRTRGRPKKAAGPEAEVETAPATRTRGRPKKAVEPSKEETQPTKPATRTTRTKKTAQPEAETPAEPAKKQPATRTRGSATAPTKSTAAKSAAAKKTVKFEEPEKENIEPAPAKTTRGKAAETTTTGLRAKPVRRAAASSTTARAGTRAGAAAKTSGHESKYEKPTPLSPKKVTQMAMHNRAITTSTAAPESEDELAADEKTPAKPRGKAMSGVRVRGGLKLQVSRSVSKTTESDENEVENEIPAPNIILGSPCRRPPPSPWKDSMKTPAKRVDGVPSLAQSAVRPPTRLFEDETGQQQQPQSALKSSLLQSPAKRSQSAMKGLDLRPVGGMQLGVPSPFRTSLLSPPKRPMSPSKPFMLGPSSPRKQQDDETVLGRTPAPKPTLLATPLAAESSVECTTGQHAGEVAIPEDVEEEERGPSRLLFPGRMSAVLPRHADPALDQEESEHGESDREEEQNGAQAEDDEVDLVAGDNQEVEEQVDDPMHLDEPEPESGFVMVRHEREATTTPPASPPQQQQPAGIFGLREKDLNPCDEDTESEDEDELATTETLMPATPCRPPTSRTTTADNNAMSARSTNFGERSTVKRARTDDKFGFTPLISKLNAWGPASSPLKMGRPESPGVDILSRDDEEMQPEAPVAAPSPMRNTYFDEAIAQTNVEQQERDAPDAGEADEDHDDDELPEKPTPSEPMETAEDGVLTPEFDDIPVTDEDLSLAAEAHEMSLMEPAQVEDMLHPHHDHHDNDALSEASQEYGDENAVPIDPTLLVVPPVTPRRDFSGVREVRTTSKVPLKPADDSTPRPRIKRRGHSISRLPVQQQRPTQGLQRNATVISYSPTKQSTTQIEEPSIEERGDSEPPVTPAKSEWSTAGTPARTPRRDLNPALLRGAVVFVDVHTSEGADASGIFVELLAQMGARCVKTWVWNPTSPPPQEGGSSSSRIGITHVVYKDGGKRTLEKVRESGGVVQCVGVSWVLDCERENRWLDEAPYYIDTSLVPRGGARRRKSMEPKALRNLNGEVMVDTPKSKPALSARECQSLPATPVNPPSSRRRDSSLWMRTPPEQLGEPYAEDHQEDGEGEDDWAEGVSLLMPVPKTPAPEQVARYAAAVALEATPTMDCAEGEGGEEEEEEERREMMMTRTCPPKSSSAYHELGEGVLRREKDEGVLMRLMAARRKSLQFAPKVGSPLARAWE</sequence>
<feature type="region of interest" description="Disordered" evidence="1">
    <location>
        <begin position="603"/>
        <end position="662"/>
    </location>
</feature>
<feature type="region of interest" description="Disordered" evidence="1">
    <location>
        <begin position="1075"/>
        <end position="1154"/>
    </location>
</feature>
<feature type="compositionally biased region" description="Acidic residues" evidence="1">
    <location>
        <begin position="608"/>
        <end position="622"/>
    </location>
</feature>
<feature type="compositionally biased region" description="Low complexity" evidence="1">
    <location>
        <begin position="582"/>
        <end position="596"/>
    </location>
</feature>
<feature type="compositionally biased region" description="Low complexity" evidence="1">
    <location>
        <begin position="459"/>
        <end position="468"/>
    </location>
</feature>